<evidence type="ECO:0000256" key="1">
    <source>
        <dbReference type="ARBA" id="ARBA00009469"/>
    </source>
</evidence>
<reference evidence="11" key="1">
    <citation type="submission" date="2016-11" db="UniProtKB">
        <authorList>
            <consortium name="WormBaseParasite"/>
        </authorList>
    </citation>
    <scope>IDENTIFICATION</scope>
</reference>
<dbReference type="PANTHER" id="PTHR11377">
    <property type="entry name" value="N-MYRISTOYL TRANSFERASE"/>
    <property type="match status" value="1"/>
</dbReference>
<evidence type="ECO:0000313" key="10">
    <source>
        <dbReference type="Proteomes" id="UP000095287"/>
    </source>
</evidence>
<keyword evidence="4 5" id="KW-0012">Acyltransferase</keyword>
<feature type="chain" id="PRO_5009311515" description="Glycylpeptide N-tetradecanoyltransferase" evidence="7">
    <location>
        <begin position="18"/>
        <end position="397"/>
    </location>
</feature>
<dbReference type="SUPFAM" id="SSF55729">
    <property type="entry name" value="Acyl-CoA N-acyltransferases (Nat)"/>
    <property type="match status" value="2"/>
</dbReference>
<evidence type="ECO:0000256" key="3">
    <source>
        <dbReference type="ARBA" id="ARBA00022679"/>
    </source>
</evidence>
<evidence type="ECO:0000256" key="7">
    <source>
        <dbReference type="SAM" id="SignalP"/>
    </source>
</evidence>
<dbReference type="AlphaFoldDB" id="A0A1I7XW09"/>
<evidence type="ECO:0000259" key="9">
    <source>
        <dbReference type="Pfam" id="PF02799"/>
    </source>
</evidence>
<comment type="catalytic activity">
    <reaction evidence="5">
        <text>N-terminal glycyl-[protein] + tetradecanoyl-CoA = N-tetradecanoylglycyl-[protein] + CoA + H(+)</text>
        <dbReference type="Rhea" id="RHEA:15521"/>
        <dbReference type="Rhea" id="RHEA-COMP:12666"/>
        <dbReference type="Rhea" id="RHEA-COMP:12667"/>
        <dbReference type="ChEBI" id="CHEBI:15378"/>
        <dbReference type="ChEBI" id="CHEBI:57287"/>
        <dbReference type="ChEBI" id="CHEBI:57385"/>
        <dbReference type="ChEBI" id="CHEBI:64723"/>
        <dbReference type="ChEBI" id="CHEBI:133050"/>
        <dbReference type="EC" id="2.3.1.97"/>
    </reaction>
</comment>
<evidence type="ECO:0000256" key="5">
    <source>
        <dbReference type="RuleBase" id="RU000586"/>
    </source>
</evidence>
<comment type="function">
    <text evidence="5">Adds a myristoyl group to the N-terminal glycine residue of certain cellular proteins.</text>
</comment>
<feature type="domain" description="Glycylpeptide N-tetradecanoyltransferase N-terminal" evidence="8">
    <location>
        <begin position="45"/>
        <end position="196"/>
    </location>
</feature>
<dbReference type="PROSITE" id="PS00975">
    <property type="entry name" value="NMT_1"/>
    <property type="match status" value="1"/>
</dbReference>
<evidence type="ECO:0000256" key="2">
    <source>
        <dbReference type="ARBA" id="ARBA00012923"/>
    </source>
</evidence>
<keyword evidence="10" id="KW-1185">Reference proteome</keyword>
<evidence type="ECO:0000313" key="11">
    <source>
        <dbReference type="WBParaSite" id="L893_g10054.t1"/>
    </source>
</evidence>
<feature type="signal peptide" evidence="7">
    <location>
        <begin position="1"/>
        <end position="17"/>
    </location>
</feature>
<protein>
    <recommendedName>
        <fullName evidence="2 5">Glycylpeptide N-tetradecanoyltransferase</fullName>
        <ecNumber evidence="2 5">2.3.1.97</ecNumber>
    </recommendedName>
</protein>
<organism evidence="10 11">
    <name type="scientific">Steinernema glaseri</name>
    <dbReference type="NCBI Taxonomy" id="37863"/>
    <lineage>
        <taxon>Eukaryota</taxon>
        <taxon>Metazoa</taxon>
        <taxon>Ecdysozoa</taxon>
        <taxon>Nematoda</taxon>
        <taxon>Chromadorea</taxon>
        <taxon>Rhabditida</taxon>
        <taxon>Tylenchina</taxon>
        <taxon>Panagrolaimomorpha</taxon>
        <taxon>Strongyloidoidea</taxon>
        <taxon>Steinernematidae</taxon>
        <taxon>Steinernema</taxon>
    </lineage>
</organism>
<accession>A0A1I7XW09</accession>
<dbReference type="FunFam" id="3.40.630.170:FF:000003">
    <property type="entry name" value="Glycylpeptide N-tetradecanoyltransferase"/>
    <property type="match status" value="1"/>
</dbReference>
<sequence>MKLLPALLALLATVIHAQQASKFWETQPVMKIGEVVTENTFIIPKVDVSKIRKQPYELPAGLKWDDVDVNNGRQREELYTLLSENYVEDNDHLFRFDYSSKFLQWALTPPGAQKQLNLGVRMKGKLVGFISAIPVQMKVYAKTVKMVEINFLCVHKQLRSKGMTPMLIREIARRVSLQGIMQAAYTAGVVIAKPAAKMSYWHRPLNIKNVVDVGYSRLASNFTLKQTMKLYKLPASTKTPRLVPMQKKHVKAAFDLLTRHLKGYDLAPLYTREEFAHFFLPRQGVVYSYVVEAGNKVSDFVSFYSLPSRVVNQQKKLKEAYSFYNVATSVKLSKLMNDALILAKKAGFDVFTALDVMENKSFLNELQFGMGDASLQYYFYNWKCPDIQPGRVGLVLP</sequence>
<dbReference type="InterPro" id="IPR022677">
    <property type="entry name" value="NMT_C"/>
</dbReference>
<evidence type="ECO:0000259" key="8">
    <source>
        <dbReference type="Pfam" id="PF01233"/>
    </source>
</evidence>
<name>A0A1I7XW09_9BILA</name>
<comment type="similarity">
    <text evidence="1 6">Belongs to the NMT family.</text>
</comment>
<proteinExistence type="inferred from homology"/>
<dbReference type="Pfam" id="PF01233">
    <property type="entry name" value="NMT"/>
    <property type="match status" value="1"/>
</dbReference>
<dbReference type="Pfam" id="PF02799">
    <property type="entry name" value="NMT_C"/>
    <property type="match status" value="1"/>
</dbReference>
<evidence type="ECO:0000256" key="4">
    <source>
        <dbReference type="ARBA" id="ARBA00023315"/>
    </source>
</evidence>
<dbReference type="InterPro" id="IPR016181">
    <property type="entry name" value="Acyl_CoA_acyltransferase"/>
</dbReference>
<dbReference type="GO" id="GO:0004379">
    <property type="term" value="F:glycylpeptide N-tetradecanoyltransferase activity"/>
    <property type="evidence" value="ECO:0007669"/>
    <property type="project" value="UniProtKB-EC"/>
</dbReference>
<dbReference type="WBParaSite" id="L893_g10054.t1">
    <property type="protein sequence ID" value="L893_g10054.t1"/>
    <property type="gene ID" value="L893_g10054"/>
</dbReference>
<dbReference type="InterPro" id="IPR000903">
    <property type="entry name" value="NMT"/>
</dbReference>
<feature type="domain" description="Glycylpeptide N-tetradecanoyltransferase C-terminal" evidence="9">
    <location>
        <begin position="212"/>
        <end position="389"/>
    </location>
</feature>
<dbReference type="Gene3D" id="3.40.630.170">
    <property type="match status" value="1"/>
</dbReference>
<evidence type="ECO:0000256" key="6">
    <source>
        <dbReference type="RuleBase" id="RU004178"/>
    </source>
</evidence>
<dbReference type="GO" id="GO:0005737">
    <property type="term" value="C:cytoplasm"/>
    <property type="evidence" value="ECO:0007669"/>
    <property type="project" value="TreeGrafter"/>
</dbReference>
<keyword evidence="3 5" id="KW-0808">Transferase</keyword>
<dbReference type="PANTHER" id="PTHR11377:SF5">
    <property type="entry name" value="GLYCYLPEPTIDE N-TETRADECANOYLTRANSFERASE"/>
    <property type="match status" value="1"/>
</dbReference>
<dbReference type="InterPro" id="IPR022678">
    <property type="entry name" value="NMT_CS"/>
</dbReference>
<dbReference type="Proteomes" id="UP000095287">
    <property type="component" value="Unplaced"/>
</dbReference>
<dbReference type="PIRSF" id="PIRSF015892">
    <property type="entry name" value="N-myristl_transf"/>
    <property type="match status" value="1"/>
</dbReference>
<dbReference type="InterPro" id="IPR022676">
    <property type="entry name" value="NMT_N"/>
</dbReference>
<keyword evidence="7" id="KW-0732">Signal</keyword>
<dbReference type="EC" id="2.3.1.97" evidence="2 5"/>